<protein>
    <submittedName>
        <fullName evidence="2">Recombination-related endonuclease</fullName>
    </submittedName>
</protein>
<dbReference type="InterPro" id="IPR004843">
    <property type="entry name" value="Calcineurin-like_PHP"/>
</dbReference>
<keyword evidence="2" id="KW-0378">Hydrolase</keyword>
<keyword evidence="3" id="KW-1185">Reference proteome</keyword>
<dbReference type="KEGG" id="vg:55001948"/>
<name>A0A385EHN9_9CAUD</name>
<reference evidence="3" key="1">
    <citation type="submission" date="2018-05" db="EMBL/GenBank/DDBJ databases">
        <authorList>
            <person name="You S."/>
        </authorList>
    </citation>
    <scope>NUCLEOTIDE SEQUENCE [LARGE SCALE GENOMIC DNA]</scope>
</reference>
<dbReference type="PANTHER" id="PTHR30337">
    <property type="entry name" value="COMPONENT OF ATP-DEPENDENT DSDNA EXONUCLEASE"/>
    <property type="match status" value="1"/>
</dbReference>
<dbReference type="SUPFAM" id="SSF56300">
    <property type="entry name" value="Metallo-dependent phosphatases"/>
    <property type="match status" value="1"/>
</dbReference>
<keyword evidence="2" id="KW-0255">Endonuclease</keyword>
<keyword evidence="2" id="KW-0540">Nuclease</keyword>
<dbReference type="GeneID" id="55001948"/>
<organism evidence="2 3">
    <name type="scientific">Synechococcus phage S-T4</name>
    <dbReference type="NCBI Taxonomy" id="2268578"/>
    <lineage>
        <taxon>Viruses</taxon>
        <taxon>Duplodnaviria</taxon>
        <taxon>Heunggongvirae</taxon>
        <taxon>Uroviricota</taxon>
        <taxon>Caudoviricetes</taxon>
        <taxon>Pantevenvirales</taxon>
        <taxon>Kyanoviridae</taxon>
        <taxon>Tamkungvirus</taxon>
        <taxon>Tamkungvirus ST4</taxon>
    </lineage>
</organism>
<dbReference type="GO" id="GO:0016787">
    <property type="term" value="F:hydrolase activity"/>
    <property type="evidence" value="ECO:0007669"/>
    <property type="project" value="InterPro"/>
</dbReference>
<accession>A0A385EHN9</accession>
<dbReference type="GO" id="GO:0004519">
    <property type="term" value="F:endonuclease activity"/>
    <property type="evidence" value="ECO:0007669"/>
    <property type="project" value="UniProtKB-KW"/>
</dbReference>
<sequence>MKVAIITDQHFGARKGNKNLHDYFKKFYDTIFFPTLEKEGIDTVIDMGDTFDTRKGIDFWSLDWAKKNYYDRLQSMGVTVHTIVGNHTAYYKDTNNINSVDLLLREYDNVIVYGSPTEIKLENLKAFLIPWINDENRQQTSTMMSKTDAKVAFGHLEMRGFYANKTYICEHGEDKSDYKKFVKVFSGHYHHRNFQDNVYYLGNPYEIYWHDIEDARGFHILDTETLEHVAVNNPHRLFYMISYEDTPHQTFNAKPYENKVVKIVVNKKTDSVQFEKFVDKLYASGVNDLKIVENFDFNGFYQTDEFDVEETENTLSVLNRYIDESENNLDTSKVKSILEQVYKSACEVE</sequence>
<evidence type="ECO:0000313" key="2">
    <source>
        <dbReference type="EMBL" id="AXQ70567.1"/>
    </source>
</evidence>
<dbReference type="InterPro" id="IPR050535">
    <property type="entry name" value="DNA_Repair-Maintenance_Comp"/>
</dbReference>
<dbReference type="Gene3D" id="3.60.21.10">
    <property type="match status" value="1"/>
</dbReference>
<evidence type="ECO:0000313" key="3">
    <source>
        <dbReference type="Proteomes" id="UP000257648"/>
    </source>
</evidence>
<dbReference type="Pfam" id="PF00149">
    <property type="entry name" value="Metallophos"/>
    <property type="match status" value="1"/>
</dbReference>
<proteinExistence type="predicted"/>
<dbReference type="InterPro" id="IPR029052">
    <property type="entry name" value="Metallo-depent_PP-like"/>
</dbReference>
<dbReference type="RefSeq" id="YP_009810926.1">
    <property type="nucleotide sequence ID" value="NC_048049.1"/>
</dbReference>
<dbReference type="EMBL" id="MH412654">
    <property type="protein sequence ID" value="AXQ70567.1"/>
    <property type="molecule type" value="Genomic_DNA"/>
</dbReference>
<evidence type="ECO:0000259" key="1">
    <source>
        <dbReference type="Pfam" id="PF00149"/>
    </source>
</evidence>
<feature type="domain" description="Calcineurin-like phosphoesterase" evidence="1">
    <location>
        <begin position="1"/>
        <end position="191"/>
    </location>
</feature>
<dbReference type="Proteomes" id="UP000257648">
    <property type="component" value="Segment"/>
</dbReference>